<dbReference type="InterPro" id="IPR003888">
    <property type="entry name" value="FYrich_N"/>
</dbReference>
<feature type="region of interest" description="Disordered" evidence="3">
    <location>
        <begin position="1"/>
        <end position="34"/>
    </location>
</feature>
<dbReference type="OrthoDB" id="285793at2759"/>
<dbReference type="SMART" id="SM00541">
    <property type="entry name" value="FYRN"/>
    <property type="match status" value="1"/>
</dbReference>
<dbReference type="PANTHER" id="PTHR22715:SF0">
    <property type="entry name" value="TRANSFORMING GROWTH FACTOR BETA REGULATOR 1"/>
    <property type="match status" value="1"/>
</dbReference>
<reference evidence="5" key="1">
    <citation type="submission" date="2015-02" db="EMBL/GenBank/DDBJ databases">
        <authorList>
            <person name="Gon?alves P."/>
        </authorList>
    </citation>
    <scope>NUCLEOTIDE SEQUENCE [LARGE SCALE GENOMIC DNA]</scope>
</reference>
<gene>
    <name evidence="4" type="primary">SPOSA6832_02113</name>
</gene>
<comment type="subcellular location">
    <subcellularLocation>
        <location evidence="1">Nucleus</location>
    </subcellularLocation>
</comment>
<feature type="region of interest" description="Disordered" evidence="3">
    <location>
        <begin position="339"/>
        <end position="361"/>
    </location>
</feature>
<dbReference type="EMBL" id="CENE01000007">
    <property type="protein sequence ID" value="CEQ40492.1"/>
    <property type="molecule type" value="Genomic_DNA"/>
</dbReference>
<evidence type="ECO:0000256" key="3">
    <source>
        <dbReference type="SAM" id="MobiDB-lite"/>
    </source>
</evidence>
<dbReference type="Proteomes" id="UP000243876">
    <property type="component" value="Unassembled WGS sequence"/>
</dbReference>
<dbReference type="AlphaFoldDB" id="A0A0D6EKE4"/>
<dbReference type="InterPro" id="IPR040092">
    <property type="entry name" value="TBRG1"/>
</dbReference>
<dbReference type="GO" id="GO:0051726">
    <property type="term" value="P:regulation of cell cycle"/>
    <property type="evidence" value="ECO:0007669"/>
    <property type="project" value="TreeGrafter"/>
</dbReference>
<name>A0A0D6EKE4_SPOSA</name>
<dbReference type="Pfam" id="PF05965">
    <property type="entry name" value="FYRC"/>
    <property type="match status" value="1"/>
</dbReference>
<proteinExistence type="predicted"/>
<keyword evidence="5" id="KW-1185">Reference proteome</keyword>
<evidence type="ECO:0000313" key="4">
    <source>
        <dbReference type="EMBL" id="CEQ40492.1"/>
    </source>
</evidence>
<evidence type="ECO:0000256" key="2">
    <source>
        <dbReference type="ARBA" id="ARBA00023242"/>
    </source>
</evidence>
<protein>
    <submittedName>
        <fullName evidence="4">SPOSA6832_02113-mRNA-1:cds</fullName>
    </submittedName>
</protein>
<sequence>MPGATRGAGPSGAGPIAQQPDRVDGEDDGERRVSATKYRALKRKYLEAVESRDDASLALFRAQKLIHRLREDKSSLLDRVLELEIAAGITSADVTVARDTEFRTERELAFPLLHPPSLPSLEDRQRQAPVITTTTDLTNANYNQPSGPPPLPKTFPPRQRSQHLQTTIAAQKLRDELEAKLSAQGLSRPAFPAVTVLGVEGSTIATNVERALAGEMLEVVSEQPRGNKRRRESSMGAGSKGKARASVAPPPVVEQPALQHLPNPFAAAGAVPEGTAMMRNNAEALAASQAAYSVTTPAYTAPAAVPAAEYDVSMDDGQSVASLGFSDGEGEDYKPTVAARKAGRKSGYDGPEKLAKPKKVRAHGITSGTYNIPHIPRNADGTPRLPMPVGTMTLKNLGVVDPREAFHTERYIFPVGYEATRKYPSMVDRAENAEYVCRIVDGGDGMPRFELHPSDQPGYIISAGTPTGAWTQVVKAANKLRERNHSNSVSGPDYYGLSQNQVKAMIQELPGANQVPGYIWQTFVEDAAPALGADDGKGRRGPGGAKKVIGARRKYKSGDGMEGGAAYAGIEVEDASAYGQADNGMGYHAGGGEYGSVSYDSPAGYAQSMSPVESSGYPSQDYSQPASLSHLLQAAATPDPYSLPPFGDAAAGGGAPIDPFLGGGAAAPNTSFDPYAIPPAQPAGGFQAIDPAFGAATGGQYGQNANAFAYELPVGGQEYATSEESSP</sequence>
<organism evidence="4 5">
    <name type="scientific">Sporidiobolus salmonicolor</name>
    <name type="common">Yeast-like fungus</name>
    <name type="synonym">Sporobolomyces salmonicolor</name>
    <dbReference type="NCBI Taxonomy" id="5005"/>
    <lineage>
        <taxon>Eukaryota</taxon>
        <taxon>Fungi</taxon>
        <taxon>Dikarya</taxon>
        <taxon>Basidiomycota</taxon>
        <taxon>Pucciniomycotina</taxon>
        <taxon>Microbotryomycetes</taxon>
        <taxon>Sporidiobolales</taxon>
        <taxon>Sporidiobolaceae</taxon>
        <taxon>Sporobolomyces</taxon>
    </lineage>
</organism>
<dbReference type="PROSITE" id="PS51543">
    <property type="entry name" value="FYRC"/>
    <property type="match status" value="1"/>
</dbReference>
<feature type="region of interest" description="Disordered" evidence="3">
    <location>
        <begin position="219"/>
        <end position="249"/>
    </location>
</feature>
<feature type="compositionally biased region" description="Basic and acidic residues" evidence="3">
    <location>
        <begin position="346"/>
        <end position="355"/>
    </location>
</feature>
<feature type="non-terminal residue" evidence="4">
    <location>
        <position position="1"/>
    </location>
</feature>
<keyword evidence="2" id="KW-0539">Nucleus</keyword>
<dbReference type="Gene3D" id="3.30.160.360">
    <property type="match status" value="1"/>
</dbReference>
<dbReference type="PANTHER" id="PTHR22715">
    <property type="entry name" value="TRANSFORMING GROWTH FACTOR BETA REGULATED GENE 1"/>
    <property type="match status" value="1"/>
</dbReference>
<dbReference type="PROSITE" id="PS51542">
    <property type="entry name" value="FYRN"/>
    <property type="match status" value="1"/>
</dbReference>
<dbReference type="InterPro" id="IPR003889">
    <property type="entry name" value="FYrich_C"/>
</dbReference>
<dbReference type="GO" id="GO:0005634">
    <property type="term" value="C:nucleus"/>
    <property type="evidence" value="ECO:0007669"/>
    <property type="project" value="UniProtKB-SubCell"/>
</dbReference>
<dbReference type="Pfam" id="PF05964">
    <property type="entry name" value="FYRN"/>
    <property type="match status" value="1"/>
</dbReference>
<evidence type="ECO:0000256" key="1">
    <source>
        <dbReference type="ARBA" id="ARBA00004123"/>
    </source>
</evidence>
<accession>A0A0D6EKE4</accession>
<evidence type="ECO:0000313" key="5">
    <source>
        <dbReference type="Proteomes" id="UP000243876"/>
    </source>
</evidence>